<sequence length="126" mass="13690">MPKSLRFNSELFSSYKNHTTLKGLVGISPGGHQVWLASHLGVISQLYTGHISDREIVMRSGFLNISFARGDSVMADKGFTVQDLLPLGVSLNIPPFAGSKGQMTPGEVVQTQQIASVRIHVERAIN</sequence>
<accession>A0ABN8NFE0</accession>
<gene>
    <name evidence="4" type="ORF">PEVE_00041363</name>
</gene>
<evidence type="ECO:0000259" key="3">
    <source>
        <dbReference type="Pfam" id="PF13359"/>
    </source>
</evidence>
<feature type="domain" description="DDE Tnp4" evidence="3">
    <location>
        <begin position="2"/>
        <end position="125"/>
    </location>
</feature>
<dbReference type="PANTHER" id="PTHR23080">
    <property type="entry name" value="THAP DOMAIN PROTEIN"/>
    <property type="match status" value="1"/>
</dbReference>
<comment type="caution">
    <text evidence="4">The sequence shown here is derived from an EMBL/GenBank/DDBJ whole genome shotgun (WGS) entry which is preliminary data.</text>
</comment>
<organism evidence="4 5">
    <name type="scientific">Porites evermanni</name>
    <dbReference type="NCBI Taxonomy" id="104178"/>
    <lineage>
        <taxon>Eukaryota</taxon>
        <taxon>Metazoa</taxon>
        <taxon>Cnidaria</taxon>
        <taxon>Anthozoa</taxon>
        <taxon>Hexacorallia</taxon>
        <taxon>Scleractinia</taxon>
        <taxon>Fungiina</taxon>
        <taxon>Poritidae</taxon>
        <taxon>Porites</taxon>
    </lineage>
</organism>
<keyword evidence="2" id="KW-0479">Metal-binding</keyword>
<name>A0ABN8NFE0_9CNID</name>
<evidence type="ECO:0000256" key="1">
    <source>
        <dbReference type="ARBA" id="ARBA00001968"/>
    </source>
</evidence>
<evidence type="ECO:0000313" key="5">
    <source>
        <dbReference type="Proteomes" id="UP001159427"/>
    </source>
</evidence>
<protein>
    <recommendedName>
        <fullName evidence="3">DDE Tnp4 domain-containing protein</fullName>
    </recommendedName>
</protein>
<dbReference type="Pfam" id="PF13359">
    <property type="entry name" value="DDE_Tnp_4"/>
    <property type="match status" value="1"/>
</dbReference>
<proteinExistence type="predicted"/>
<keyword evidence="5" id="KW-1185">Reference proteome</keyword>
<reference evidence="4 5" key="1">
    <citation type="submission" date="2022-05" db="EMBL/GenBank/DDBJ databases">
        <authorList>
            <consortium name="Genoscope - CEA"/>
            <person name="William W."/>
        </authorList>
    </citation>
    <scope>NUCLEOTIDE SEQUENCE [LARGE SCALE GENOMIC DNA]</scope>
</reference>
<dbReference type="InterPro" id="IPR027806">
    <property type="entry name" value="HARBI1_dom"/>
</dbReference>
<evidence type="ECO:0000313" key="4">
    <source>
        <dbReference type="EMBL" id="CAH3047036.1"/>
    </source>
</evidence>
<dbReference type="PANTHER" id="PTHR23080:SF133">
    <property type="entry name" value="SI:CH211-262I1.5-RELATED"/>
    <property type="match status" value="1"/>
</dbReference>
<evidence type="ECO:0000256" key="2">
    <source>
        <dbReference type="ARBA" id="ARBA00022723"/>
    </source>
</evidence>
<dbReference type="Proteomes" id="UP001159427">
    <property type="component" value="Unassembled WGS sequence"/>
</dbReference>
<dbReference type="EMBL" id="CALNXI010000784">
    <property type="protein sequence ID" value="CAH3047036.1"/>
    <property type="molecule type" value="Genomic_DNA"/>
</dbReference>
<comment type="cofactor">
    <cofactor evidence="1">
        <name>a divalent metal cation</name>
        <dbReference type="ChEBI" id="CHEBI:60240"/>
    </cofactor>
</comment>